<dbReference type="GO" id="GO:0042545">
    <property type="term" value="P:cell wall modification"/>
    <property type="evidence" value="ECO:0007669"/>
    <property type="project" value="UniProtKB-UniRule"/>
</dbReference>
<evidence type="ECO:0000256" key="1">
    <source>
        <dbReference type="ARBA" id="ARBA00004191"/>
    </source>
</evidence>
<gene>
    <name evidence="12" type="ORF">POPTR_011G025400</name>
</gene>
<keyword evidence="10" id="KW-1133">Transmembrane helix</keyword>
<name>A0A2K1YEP9_POPTR</name>
<dbReference type="InterPro" id="IPR012334">
    <property type="entry name" value="Pectin_lyas_fold"/>
</dbReference>
<evidence type="ECO:0000313" key="13">
    <source>
        <dbReference type="Proteomes" id="UP000006729"/>
    </source>
</evidence>
<feature type="transmembrane region" description="Helical" evidence="10">
    <location>
        <begin position="28"/>
        <end position="49"/>
    </location>
</feature>
<protein>
    <recommendedName>
        <fullName evidence="9">Pectinesterase</fullName>
        <ecNumber evidence="9">3.1.1.11</ecNumber>
    </recommendedName>
</protein>
<dbReference type="PROSITE" id="PS00800">
    <property type="entry name" value="PECTINESTERASE_1"/>
    <property type="match status" value="1"/>
</dbReference>
<organism evidence="12 13">
    <name type="scientific">Populus trichocarpa</name>
    <name type="common">Western balsam poplar</name>
    <name type="synonym">Populus balsamifera subsp. trichocarpa</name>
    <dbReference type="NCBI Taxonomy" id="3694"/>
    <lineage>
        <taxon>Eukaryota</taxon>
        <taxon>Viridiplantae</taxon>
        <taxon>Streptophyta</taxon>
        <taxon>Embryophyta</taxon>
        <taxon>Tracheophyta</taxon>
        <taxon>Spermatophyta</taxon>
        <taxon>Magnoliopsida</taxon>
        <taxon>eudicotyledons</taxon>
        <taxon>Gunneridae</taxon>
        <taxon>Pentapetalae</taxon>
        <taxon>rosids</taxon>
        <taxon>fabids</taxon>
        <taxon>Malpighiales</taxon>
        <taxon>Salicaceae</taxon>
        <taxon>Saliceae</taxon>
        <taxon>Populus</taxon>
    </lineage>
</organism>
<dbReference type="EC" id="3.1.1.11" evidence="9"/>
<dbReference type="Gene3D" id="2.160.20.10">
    <property type="entry name" value="Single-stranded right-handed beta-helix, Pectin lyase-like"/>
    <property type="match status" value="1"/>
</dbReference>
<comment type="pathway">
    <text evidence="2 9">Glycan metabolism; pectin degradation; 2-dehydro-3-deoxy-D-gluconate from pectin: step 1/5.</text>
</comment>
<dbReference type="SUPFAM" id="SSF101148">
    <property type="entry name" value="Plant invertase/pectin methylesterase inhibitor"/>
    <property type="match status" value="1"/>
</dbReference>
<dbReference type="Proteomes" id="UP000006729">
    <property type="component" value="Chromosome 11"/>
</dbReference>
<evidence type="ECO:0000313" key="12">
    <source>
        <dbReference type="EMBL" id="PNT11501.1"/>
    </source>
</evidence>
<comment type="similarity">
    <text evidence="4">In the C-terminal section; belongs to the pectinesterase family.</text>
</comment>
<dbReference type="GO" id="GO:0045490">
    <property type="term" value="P:pectin catabolic process"/>
    <property type="evidence" value="ECO:0007669"/>
    <property type="project" value="UniProtKB-UniRule"/>
</dbReference>
<dbReference type="EMBL" id="CM009300">
    <property type="protein sequence ID" value="PNT11501.1"/>
    <property type="molecule type" value="Genomic_DNA"/>
</dbReference>
<dbReference type="ExpressionAtlas" id="A0A2K1YEP9">
    <property type="expression patterns" value="baseline and differential"/>
</dbReference>
<dbReference type="CDD" id="cd15799">
    <property type="entry name" value="PMEI-like_4"/>
    <property type="match status" value="1"/>
</dbReference>
<evidence type="ECO:0000256" key="8">
    <source>
        <dbReference type="PROSITE-ProRule" id="PRU10040"/>
    </source>
</evidence>
<dbReference type="AlphaFoldDB" id="A0A2K1YEP9"/>
<keyword evidence="10" id="KW-0472">Membrane</keyword>
<feature type="active site" evidence="8">
    <location>
        <position position="395"/>
    </location>
</feature>
<feature type="domain" description="Pectinesterase inhibitor" evidence="11">
    <location>
        <begin position="56"/>
        <end position="204"/>
    </location>
</feature>
<evidence type="ECO:0000256" key="2">
    <source>
        <dbReference type="ARBA" id="ARBA00005184"/>
    </source>
</evidence>
<dbReference type="InterPro" id="IPR006501">
    <property type="entry name" value="Pectinesterase_inhib_dom"/>
</dbReference>
<sequence>MEKANTATMATMNTPLLATPKTSRRKTICLVLSMVAILSSTTLVTMRYYTKTDPSSPPGLLQNLCDHAYDQESCLAMVSQIASNTSTKMSQVGLLQLLLGKSTPHIQNTIEKAKVIHSRINDAREQAALGDCVELMEISKYRIKDTIVALERVTSKSHANALTWLSSVLTNHDTCLDGLNGPARSTMEPDLNDLILRARTSLAILAAISPSKENNDIFSLKEDFPSWLPSMDRKLLVALPKDINADVTVAKDGSGKYKTVKEAVASAPDNGKTRYVIYVKKGTYKENVEVGKKKKNVMLVGDGMDSTIITGSLNVVDGSTTFNSATVAAVGDGFIAQDIWFQNTAGPEKHQAVALRVGADQSVINRCRIDAYQDTLYTHSLRQFYRDSYITGTVDFIFGNAAVVLQNCKLVPRKPMSGQKNMVTAQGRTDPNQNTGTSIQKCDIIASSDLTPVKSSFKSFLGRPWKEYSRTVVMQSNIGDLIDPAGWSAWDGEFALKTLYYGEYLNQGAGAGTSKRVNWAGYHVITSANEAKKFTVAELIQGGVWLKSTGVSYTEGL</sequence>
<dbReference type="PANTHER" id="PTHR31707">
    <property type="entry name" value="PECTINESTERASE"/>
    <property type="match status" value="1"/>
</dbReference>
<dbReference type="UniPathway" id="UPA00545">
    <property type="reaction ID" value="UER00823"/>
</dbReference>
<evidence type="ECO:0000256" key="3">
    <source>
        <dbReference type="ARBA" id="ARBA00006027"/>
    </source>
</evidence>
<evidence type="ECO:0000256" key="5">
    <source>
        <dbReference type="ARBA" id="ARBA00022512"/>
    </source>
</evidence>
<keyword evidence="7 9" id="KW-0063">Aspartyl esterase</keyword>
<dbReference type="SMR" id="A0A2K1YEP9"/>
<dbReference type="NCBIfam" id="TIGR01614">
    <property type="entry name" value="PME_inhib"/>
    <property type="match status" value="1"/>
</dbReference>
<comment type="catalytic activity">
    <reaction evidence="9">
        <text>[(1-&gt;4)-alpha-D-galacturonosyl methyl ester](n) + n H2O = [(1-&gt;4)-alpha-D-galacturonosyl](n) + n methanol + n H(+)</text>
        <dbReference type="Rhea" id="RHEA:22380"/>
        <dbReference type="Rhea" id="RHEA-COMP:14570"/>
        <dbReference type="Rhea" id="RHEA-COMP:14573"/>
        <dbReference type="ChEBI" id="CHEBI:15377"/>
        <dbReference type="ChEBI" id="CHEBI:15378"/>
        <dbReference type="ChEBI" id="CHEBI:17790"/>
        <dbReference type="ChEBI" id="CHEBI:140522"/>
        <dbReference type="ChEBI" id="CHEBI:140523"/>
        <dbReference type="EC" id="3.1.1.11"/>
    </reaction>
</comment>
<accession>A0A2K1YEP9</accession>
<dbReference type="FunCoup" id="A0A2K1YEP9">
    <property type="interactions" value="147"/>
</dbReference>
<comment type="similarity">
    <text evidence="3">In the N-terminal section; belongs to the PMEI family.</text>
</comment>
<dbReference type="InterPro" id="IPR035513">
    <property type="entry name" value="Invertase/methylesterase_inhib"/>
</dbReference>
<keyword evidence="13" id="KW-1185">Reference proteome</keyword>
<dbReference type="SMART" id="SM00856">
    <property type="entry name" value="PMEI"/>
    <property type="match status" value="1"/>
</dbReference>
<dbReference type="InterPro" id="IPR000070">
    <property type="entry name" value="Pectinesterase_cat"/>
</dbReference>
<keyword evidence="6 9" id="KW-0378">Hydrolase</keyword>
<dbReference type="FunFam" id="2.160.20.10:FF:000001">
    <property type="entry name" value="Pectinesterase"/>
    <property type="match status" value="1"/>
</dbReference>
<dbReference type="InterPro" id="IPR033131">
    <property type="entry name" value="Pectinesterase_Asp_AS"/>
</dbReference>
<dbReference type="Pfam" id="PF01095">
    <property type="entry name" value="Pectinesterase"/>
    <property type="match status" value="1"/>
</dbReference>
<comment type="function">
    <text evidence="9">Acts in the modification of cell walls via demethylesterification of cell wall pectin.</text>
</comment>
<evidence type="ECO:0000256" key="7">
    <source>
        <dbReference type="ARBA" id="ARBA00023085"/>
    </source>
</evidence>
<comment type="subcellular location">
    <subcellularLocation>
        <location evidence="1 9">Secreted</location>
        <location evidence="1 9">Cell wall</location>
    </subcellularLocation>
</comment>
<evidence type="ECO:0000259" key="11">
    <source>
        <dbReference type="SMART" id="SM00856"/>
    </source>
</evidence>
<dbReference type="PROSITE" id="PS00503">
    <property type="entry name" value="PECTINESTERASE_2"/>
    <property type="match status" value="1"/>
</dbReference>
<evidence type="ECO:0000256" key="4">
    <source>
        <dbReference type="ARBA" id="ARBA00007786"/>
    </source>
</evidence>
<dbReference type="InterPro" id="IPR018040">
    <property type="entry name" value="Pectinesterase_Tyr_AS"/>
</dbReference>
<dbReference type="GO" id="GO:0030599">
    <property type="term" value="F:pectinesterase activity"/>
    <property type="evidence" value="ECO:0000318"/>
    <property type="project" value="GO_Central"/>
</dbReference>
<evidence type="ECO:0000256" key="6">
    <source>
        <dbReference type="ARBA" id="ARBA00022801"/>
    </source>
</evidence>
<evidence type="ECO:0000256" key="9">
    <source>
        <dbReference type="RuleBase" id="RU000589"/>
    </source>
</evidence>
<dbReference type="STRING" id="3694.A0A2K1YEP9"/>
<reference evidence="12 13" key="1">
    <citation type="journal article" date="2006" name="Science">
        <title>The genome of black cottonwood, Populus trichocarpa (Torr. &amp; Gray).</title>
        <authorList>
            <person name="Tuskan G.A."/>
            <person name="Difazio S."/>
            <person name="Jansson S."/>
            <person name="Bohlmann J."/>
            <person name="Grigoriev I."/>
            <person name="Hellsten U."/>
            <person name="Putnam N."/>
            <person name="Ralph S."/>
            <person name="Rombauts S."/>
            <person name="Salamov A."/>
            <person name="Schein J."/>
            <person name="Sterck L."/>
            <person name="Aerts A."/>
            <person name="Bhalerao R.R."/>
            <person name="Bhalerao R.P."/>
            <person name="Blaudez D."/>
            <person name="Boerjan W."/>
            <person name="Brun A."/>
            <person name="Brunner A."/>
            <person name="Busov V."/>
            <person name="Campbell M."/>
            <person name="Carlson J."/>
            <person name="Chalot M."/>
            <person name="Chapman J."/>
            <person name="Chen G.L."/>
            <person name="Cooper D."/>
            <person name="Coutinho P.M."/>
            <person name="Couturier J."/>
            <person name="Covert S."/>
            <person name="Cronk Q."/>
            <person name="Cunningham R."/>
            <person name="Davis J."/>
            <person name="Degroeve S."/>
            <person name="Dejardin A."/>
            <person name="Depamphilis C."/>
            <person name="Detter J."/>
            <person name="Dirks B."/>
            <person name="Dubchak I."/>
            <person name="Duplessis S."/>
            <person name="Ehlting J."/>
            <person name="Ellis B."/>
            <person name="Gendler K."/>
            <person name="Goodstein D."/>
            <person name="Gribskov M."/>
            <person name="Grimwood J."/>
            <person name="Groover A."/>
            <person name="Gunter L."/>
            <person name="Hamberger B."/>
            <person name="Heinze B."/>
            <person name="Helariutta Y."/>
            <person name="Henrissat B."/>
            <person name="Holligan D."/>
            <person name="Holt R."/>
            <person name="Huang W."/>
            <person name="Islam-Faridi N."/>
            <person name="Jones S."/>
            <person name="Jones-Rhoades M."/>
            <person name="Jorgensen R."/>
            <person name="Joshi C."/>
            <person name="Kangasjarvi J."/>
            <person name="Karlsson J."/>
            <person name="Kelleher C."/>
            <person name="Kirkpatrick R."/>
            <person name="Kirst M."/>
            <person name="Kohler A."/>
            <person name="Kalluri U."/>
            <person name="Larimer F."/>
            <person name="Leebens-Mack J."/>
            <person name="Leple J.C."/>
            <person name="Locascio P."/>
            <person name="Lou Y."/>
            <person name="Lucas S."/>
            <person name="Martin F."/>
            <person name="Montanini B."/>
            <person name="Napoli C."/>
            <person name="Nelson D.R."/>
            <person name="Nelson C."/>
            <person name="Nieminen K."/>
            <person name="Nilsson O."/>
            <person name="Pereda V."/>
            <person name="Peter G."/>
            <person name="Philippe R."/>
            <person name="Pilate G."/>
            <person name="Poliakov A."/>
            <person name="Razumovskaya J."/>
            <person name="Richardson P."/>
            <person name="Rinaldi C."/>
            <person name="Ritland K."/>
            <person name="Rouze P."/>
            <person name="Ryaboy D."/>
            <person name="Schmutz J."/>
            <person name="Schrader J."/>
            <person name="Segerman B."/>
            <person name="Shin H."/>
            <person name="Siddiqui A."/>
            <person name="Sterky F."/>
            <person name="Terry A."/>
            <person name="Tsai C.J."/>
            <person name="Uberbacher E."/>
            <person name="Unneberg P."/>
            <person name="Vahala J."/>
            <person name="Wall K."/>
            <person name="Wessler S."/>
            <person name="Yang G."/>
            <person name="Yin T."/>
            <person name="Douglas C."/>
            <person name="Marra M."/>
            <person name="Sandberg G."/>
            <person name="Van de Peer Y."/>
            <person name="Rokhsar D."/>
        </authorList>
    </citation>
    <scope>NUCLEOTIDE SEQUENCE [LARGE SCALE GENOMIC DNA]</scope>
    <source>
        <strain evidence="13">cv. Nisqually</strain>
    </source>
</reference>
<proteinExistence type="inferred from homology"/>
<dbReference type="GO" id="GO:0046910">
    <property type="term" value="F:pectinesterase inhibitor activity"/>
    <property type="evidence" value="ECO:0000318"/>
    <property type="project" value="GO_Central"/>
</dbReference>
<dbReference type="SUPFAM" id="SSF51126">
    <property type="entry name" value="Pectin lyase-like"/>
    <property type="match status" value="1"/>
</dbReference>
<keyword evidence="9" id="KW-0964">Secreted</keyword>
<keyword evidence="9" id="KW-0961">Cell wall biogenesis/degradation</keyword>
<dbReference type="Gene3D" id="1.20.140.40">
    <property type="entry name" value="Invertase/pectin methylesterase inhibitor family protein"/>
    <property type="match status" value="1"/>
</dbReference>
<evidence type="ECO:0000256" key="10">
    <source>
        <dbReference type="SAM" id="Phobius"/>
    </source>
</evidence>
<dbReference type="InParanoid" id="A0A2K1YEP9"/>
<dbReference type="Pfam" id="PF04043">
    <property type="entry name" value="PMEI"/>
    <property type="match status" value="1"/>
</dbReference>
<keyword evidence="5 9" id="KW-0134">Cell wall</keyword>
<dbReference type="InterPro" id="IPR011050">
    <property type="entry name" value="Pectin_lyase_fold/virulence"/>
</dbReference>
<keyword evidence="10" id="KW-0812">Transmembrane</keyword>